<gene>
    <name evidence="3" type="ORF">BST42_13455</name>
</gene>
<evidence type="ECO:0000313" key="4">
    <source>
        <dbReference type="Proteomes" id="UP000192534"/>
    </source>
</evidence>
<feature type="chain" id="PRO_5011986971" description="PASTA domain-containing protein" evidence="2">
    <location>
        <begin position="29"/>
        <end position="145"/>
    </location>
</feature>
<evidence type="ECO:0000256" key="1">
    <source>
        <dbReference type="SAM" id="MobiDB-lite"/>
    </source>
</evidence>
<keyword evidence="2" id="KW-0732">Signal</keyword>
<accession>A0A1X0IVF9</accession>
<proteinExistence type="predicted"/>
<sequence>MTKLIRLGFGAIALGAMSLALGSGVALADDYAGKSYSDASKAIGDAGQKAVIATSVGDSTNQGDCVVTRSQKADWLKGDNFSPVTDTVLLYLNCNAKLATAGKPGNSLASPEGQAEKAAEEEQAAKDAAAQQSQSSELATPGGNG</sequence>
<feature type="region of interest" description="Disordered" evidence="1">
    <location>
        <begin position="101"/>
        <end position="145"/>
    </location>
</feature>
<evidence type="ECO:0000256" key="2">
    <source>
        <dbReference type="SAM" id="SignalP"/>
    </source>
</evidence>
<comment type="caution">
    <text evidence="3">The sequence shown here is derived from an EMBL/GenBank/DDBJ whole genome shotgun (WGS) entry which is preliminary data.</text>
</comment>
<feature type="signal peptide" evidence="2">
    <location>
        <begin position="1"/>
        <end position="28"/>
    </location>
</feature>
<evidence type="ECO:0000313" key="3">
    <source>
        <dbReference type="EMBL" id="ORB53028.1"/>
    </source>
</evidence>
<feature type="compositionally biased region" description="Basic and acidic residues" evidence="1">
    <location>
        <begin position="114"/>
        <end position="125"/>
    </location>
</feature>
<dbReference type="OrthoDB" id="4639663at2"/>
<dbReference type="Proteomes" id="UP000192534">
    <property type="component" value="Unassembled WGS sequence"/>
</dbReference>
<dbReference type="RefSeq" id="WP_083119252.1">
    <property type="nucleotide sequence ID" value="NZ_JACKUO010000011.1"/>
</dbReference>
<keyword evidence="4" id="KW-1185">Reference proteome</keyword>
<dbReference type="AlphaFoldDB" id="A0A1X0IVF9"/>
<evidence type="ECO:0008006" key="5">
    <source>
        <dbReference type="Google" id="ProtNLM"/>
    </source>
</evidence>
<organism evidence="3 4">
    <name type="scientific">Mycolicibacterium rhodesiae</name>
    <name type="common">Mycobacterium rhodesiae</name>
    <dbReference type="NCBI Taxonomy" id="36814"/>
    <lineage>
        <taxon>Bacteria</taxon>
        <taxon>Bacillati</taxon>
        <taxon>Actinomycetota</taxon>
        <taxon>Actinomycetes</taxon>
        <taxon>Mycobacteriales</taxon>
        <taxon>Mycobacteriaceae</taxon>
        <taxon>Mycolicibacterium</taxon>
    </lineage>
</organism>
<dbReference type="EMBL" id="MVIH01000005">
    <property type="protein sequence ID" value="ORB53028.1"/>
    <property type="molecule type" value="Genomic_DNA"/>
</dbReference>
<feature type="compositionally biased region" description="Low complexity" evidence="1">
    <location>
        <begin position="126"/>
        <end position="137"/>
    </location>
</feature>
<protein>
    <recommendedName>
        <fullName evidence="5">PASTA domain-containing protein</fullName>
    </recommendedName>
</protein>
<reference evidence="3 4" key="1">
    <citation type="submission" date="2016-12" db="EMBL/GenBank/DDBJ databases">
        <title>The new phylogeny of genus Mycobacterium.</title>
        <authorList>
            <person name="Tortoli E."/>
            <person name="Trovato A."/>
            <person name="Cirillo D.M."/>
        </authorList>
    </citation>
    <scope>NUCLEOTIDE SEQUENCE [LARGE SCALE GENOMIC DNA]</scope>
    <source>
        <strain evidence="3 4">DSM 44223</strain>
    </source>
</reference>
<name>A0A1X0IVF9_MYCRH</name>